<name>A0AAE1YJK9_9LAMI</name>
<gene>
    <name evidence="2" type="ORF">Salat_0889800</name>
</gene>
<proteinExistence type="predicted"/>
<dbReference type="EMBL" id="JACGWO010000003">
    <property type="protein sequence ID" value="KAK4431277.1"/>
    <property type="molecule type" value="Genomic_DNA"/>
</dbReference>
<sequence>MCIGALPTLSELAKWRTDMDKSCAMCGNPEETTRHIMVECPFAQQLWALSNIAWRWISPWHGGAAEWCLFVLQKLDRDSRQRFCMLAWKIWQHRCGKLMEGKEQN</sequence>
<evidence type="ECO:0000259" key="1">
    <source>
        <dbReference type="Pfam" id="PF13966"/>
    </source>
</evidence>
<dbReference type="Proteomes" id="UP001293254">
    <property type="component" value="Unassembled WGS sequence"/>
</dbReference>
<protein>
    <recommendedName>
        <fullName evidence="1">Reverse transcriptase zinc-binding domain-containing protein</fullName>
    </recommendedName>
</protein>
<dbReference type="AlphaFoldDB" id="A0AAE1YJK9"/>
<keyword evidence="3" id="KW-1185">Reference proteome</keyword>
<dbReference type="InterPro" id="IPR026960">
    <property type="entry name" value="RVT-Znf"/>
</dbReference>
<reference evidence="2" key="2">
    <citation type="journal article" date="2024" name="Plant">
        <title>Genomic evolution and insights into agronomic trait innovations of Sesamum species.</title>
        <authorList>
            <person name="Miao H."/>
            <person name="Wang L."/>
            <person name="Qu L."/>
            <person name="Liu H."/>
            <person name="Sun Y."/>
            <person name="Le M."/>
            <person name="Wang Q."/>
            <person name="Wei S."/>
            <person name="Zheng Y."/>
            <person name="Lin W."/>
            <person name="Duan Y."/>
            <person name="Cao H."/>
            <person name="Xiong S."/>
            <person name="Wang X."/>
            <person name="Wei L."/>
            <person name="Li C."/>
            <person name="Ma Q."/>
            <person name="Ju M."/>
            <person name="Zhao R."/>
            <person name="Li G."/>
            <person name="Mu C."/>
            <person name="Tian Q."/>
            <person name="Mei H."/>
            <person name="Zhang T."/>
            <person name="Gao T."/>
            <person name="Zhang H."/>
        </authorList>
    </citation>
    <scope>NUCLEOTIDE SEQUENCE</scope>
    <source>
        <strain evidence="2">3651</strain>
    </source>
</reference>
<dbReference type="Pfam" id="PF13966">
    <property type="entry name" value="zf-RVT"/>
    <property type="match status" value="1"/>
</dbReference>
<evidence type="ECO:0000313" key="2">
    <source>
        <dbReference type="EMBL" id="KAK4431277.1"/>
    </source>
</evidence>
<feature type="domain" description="Reverse transcriptase zinc-binding" evidence="1">
    <location>
        <begin position="4"/>
        <end position="47"/>
    </location>
</feature>
<evidence type="ECO:0000313" key="3">
    <source>
        <dbReference type="Proteomes" id="UP001293254"/>
    </source>
</evidence>
<reference evidence="2" key="1">
    <citation type="submission" date="2020-06" db="EMBL/GenBank/DDBJ databases">
        <authorList>
            <person name="Li T."/>
            <person name="Hu X."/>
            <person name="Zhang T."/>
            <person name="Song X."/>
            <person name="Zhang H."/>
            <person name="Dai N."/>
            <person name="Sheng W."/>
            <person name="Hou X."/>
            <person name="Wei L."/>
        </authorList>
    </citation>
    <scope>NUCLEOTIDE SEQUENCE</scope>
    <source>
        <strain evidence="2">3651</strain>
        <tissue evidence="2">Leaf</tissue>
    </source>
</reference>
<accession>A0AAE1YJK9</accession>
<comment type="caution">
    <text evidence="2">The sequence shown here is derived from an EMBL/GenBank/DDBJ whole genome shotgun (WGS) entry which is preliminary data.</text>
</comment>
<organism evidence="2 3">
    <name type="scientific">Sesamum alatum</name>
    <dbReference type="NCBI Taxonomy" id="300844"/>
    <lineage>
        <taxon>Eukaryota</taxon>
        <taxon>Viridiplantae</taxon>
        <taxon>Streptophyta</taxon>
        <taxon>Embryophyta</taxon>
        <taxon>Tracheophyta</taxon>
        <taxon>Spermatophyta</taxon>
        <taxon>Magnoliopsida</taxon>
        <taxon>eudicotyledons</taxon>
        <taxon>Gunneridae</taxon>
        <taxon>Pentapetalae</taxon>
        <taxon>asterids</taxon>
        <taxon>lamiids</taxon>
        <taxon>Lamiales</taxon>
        <taxon>Pedaliaceae</taxon>
        <taxon>Sesamum</taxon>
    </lineage>
</organism>